<dbReference type="InterPro" id="IPR002155">
    <property type="entry name" value="Thiolase"/>
</dbReference>
<dbReference type="Pfam" id="PF00108">
    <property type="entry name" value="Thiolase_N"/>
    <property type="match status" value="1"/>
</dbReference>
<feature type="domain" description="Thiolase C-terminal" evidence="7">
    <location>
        <begin position="270"/>
        <end position="390"/>
    </location>
</feature>
<evidence type="ECO:0000256" key="2">
    <source>
        <dbReference type="ARBA" id="ARBA00022679"/>
    </source>
</evidence>
<dbReference type="SUPFAM" id="SSF53901">
    <property type="entry name" value="Thiolase-like"/>
    <property type="match status" value="2"/>
</dbReference>
<dbReference type="InterPro" id="IPR020616">
    <property type="entry name" value="Thiolase_N"/>
</dbReference>
<evidence type="ECO:0000259" key="7">
    <source>
        <dbReference type="Pfam" id="PF02803"/>
    </source>
</evidence>
<dbReference type="GO" id="GO:0003988">
    <property type="term" value="F:acetyl-CoA C-acyltransferase activity"/>
    <property type="evidence" value="ECO:0007669"/>
    <property type="project" value="UniProtKB-ARBA"/>
</dbReference>
<sequence length="392" mass="41174">MNEAVIISAARTAIGKFGGALSSVPAVELGSIVIREAIHRAGISADVVDEVIMGNVLQAALGQNPARQAALRAGLPVEKPAWTLNKVCGSGLKAVAEAALAIRAGEARCMVAGGMENMSAAPFAMPSARWGARMGDNTMVDLMIRDGLWDAFNNYHMGMTAENVAARYGLTREDLDAHALLSQKRAQEAIASGAFKEEIVPVPIKQKKKEFLFDTDEFPRPDTSAEALAKLRPAFKEGGVVTAGNSSGINDGAAAFVVMDARLAEELHLQPMARIISWAPGGVDPSVMGLGPIPATRNALAKAGWTVDSLDQIEANEAFAAQFLAVGRELNFDMGRVNIHGGAIALGHPIGASGARILTTLLYTLRHLKQKRGLATLCIGGGQGFAMLVEAC</sequence>
<gene>
    <name evidence="8" type="ORF">K8W16_07545</name>
</gene>
<evidence type="ECO:0000256" key="5">
    <source>
        <dbReference type="RuleBase" id="RU003557"/>
    </source>
</evidence>
<evidence type="ECO:0000256" key="1">
    <source>
        <dbReference type="ARBA" id="ARBA00010982"/>
    </source>
</evidence>
<keyword evidence="2 5" id="KW-0808">Transferase</keyword>
<dbReference type="InterPro" id="IPR020615">
    <property type="entry name" value="Thiolase_acyl_enz_int_AS"/>
</dbReference>
<dbReference type="PROSITE" id="PS00099">
    <property type="entry name" value="THIOLASE_3"/>
    <property type="match status" value="1"/>
</dbReference>
<dbReference type="EMBL" id="DYZA01000153">
    <property type="protein sequence ID" value="HJD97483.1"/>
    <property type="molecule type" value="Genomic_DNA"/>
</dbReference>
<dbReference type="PIRSF" id="PIRSF000429">
    <property type="entry name" value="Ac-CoA_Ac_transf"/>
    <property type="match status" value="1"/>
</dbReference>
<proteinExistence type="inferred from homology"/>
<protein>
    <submittedName>
        <fullName evidence="8">Acetyl-CoA C-acetyltransferase</fullName>
    </submittedName>
</protein>
<dbReference type="InterPro" id="IPR016039">
    <property type="entry name" value="Thiolase-like"/>
</dbReference>
<evidence type="ECO:0000256" key="4">
    <source>
        <dbReference type="PIRSR" id="PIRSR000429-1"/>
    </source>
</evidence>
<dbReference type="Proteomes" id="UP000698963">
    <property type="component" value="Unassembled WGS sequence"/>
</dbReference>
<reference evidence="8" key="1">
    <citation type="journal article" date="2021" name="PeerJ">
        <title>Extensive microbial diversity within the chicken gut microbiome revealed by metagenomics and culture.</title>
        <authorList>
            <person name="Gilroy R."/>
            <person name="Ravi A."/>
            <person name="Getino M."/>
            <person name="Pursley I."/>
            <person name="Horton D.L."/>
            <person name="Alikhan N.F."/>
            <person name="Baker D."/>
            <person name="Gharbi K."/>
            <person name="Hall N."/>
            <person name="Watson M."/>
            <person name="Adriaenssens E.M."/>
            <person name="Foster-Nyarko E."/>
            <person name="Jarju S."/>
            <person name="Secka A."/>
            <person name="Antonio M."/>
            <person name="Oren A."/>
            <person name="Chaudhuri R.R."/>
            <person name="La Ragione R."/>
            <person name="Hildebrand F."/>
            <person name="Pallen M.J."/>
        </authorList>
    </citation>
    <scope>NUCLEOTIDE SEQUENCE</scope>
    <source>
        <strain evidence="8">ChiGjej2B2-19336</strain>
    </source>
</reference>
<feature type="active site" description="Proton acceptor" evidence="4">
    <location>
        <position position="348"/>
    </location>
</feature>
<dbReference type="RefSeq" id="WP_304122539.1">
    <property type="nucleotide sequence ID" value="NZ_DYZA01000153.1"/>
</dbReference>
<dbReference type="NCBIfam" id="TIGR01930">
    <property type="entry name" value="AcCoA-C-Actrans"/>
    <property type="match status" value="1"/>
</dbReference>
<accession>A0A921AXB4</accession>
<reference evidence="8" key="2">
    <citation type="submission" date="2021-09" db="EMBL/GenBank/DDBJ databases">
        <authorList>
            <person name="Gilroy R."/>
        </authorList>
    </citation>
    <scope>NUCLEOTIDE SEQUENCE</scope>
    <source>
        <strain evidence="8">ChiGjej2B2-19336</strain>
    </source>
</reference>
<comment type="caution">
    <text evidence="8">The sequence shown here is derived from an EMBL/GenBank/DDBJ whole genome shotgun (WGS) entry which is preliminary data.</text>
</comment>
<dbReference type="PROSITE" id="PS00737">
    <property type="entry name" value="THIOLASE_2"/>
    <property type="match status" value="1"/>
</dbReference>
<dbReference type="PROSITE" id="PS00098">
    <property type="entry name" value="THIOLASE_1"/>
    <property type="match status" value="1"/>
</dbReference>
<evidence type="ECO:0000313" key="8">
    <source>
        <dbReference type="EMBL" id="HJD97483.1"/>
    </source>
</evidence>
<feature type="active site" description="Proton acceptor" evidence="4">
    <location>
        <position position="378"/>
    </location>
</feature>
<dbReference type="Gene3D" id="3.40.47.10">
    <property type="match status" value="2"/>
</dbReference>
<feature type="active site" description="Acyl-thioester intermediate" evidence="4">
    <location>
        <position position="88"/>
    </location>
</feature>
<feature type="domain" description="Thiolase N-terminal" evidence="6">
    <location>
        <begin position="5"/>
        <end position="260"/>
    </location>
</feature>
<dbReference type="PANTHER" id="PTHR18919">
    <property type="entry name" value="ACETYL-COA C-ACYLTRANSFERASE"/>
    <property type="match status" value="1"/>
</dbReference>
<dbReference type="FunFam" id="3.40.47.10:FF:000010">
    <property type="entry name" value="Acetyl-CoA acetyltransferase (Thiolase)"/>
    <property type="match status" value="1"/>
</dbReference>
<dbReference type="Pfam" id="PF02803">
    <property type="entry name" value="Thiolase_C"/>
    <property type="match status" value="1"/>
</dbReference>
<dbReference type="InterPro" id="IPR020610">
    <property type="entry name" value="Thiolase_AS"/>
</dbReference>
<keyword evidence="3 5" id="KW-0012">Acyltransferase</keyword>
<organism evidence="8 9">
    <name type="scientific">Mailhella massiliensis</name>
    <dbReference type="NCBI Taxonomy" id="1903261"/>
    <lineage>
        <taxon>Bacteria</taxon>
        <taxon>Pseudomonadati</taxon>
        <taxon>Thermodesulfobacteriota</taxon>
        <taxon>Desulfovibrionia</taxon>
        <taxon>Desulfovibrionales</taxon>
        <taxon>Desulfovibrionaceae</taxon>
        <taxon>Mailhella</taxon>
    </lineage>
</organism>
<name>A0A921AXB4_9BACT</name>
<evidence type="ECO:0000259" key="6">
    <source>
        <dbReference type="Pfam" id="PF00108"/>
    </source>
</evidence>
<dbReference type="InterPro" id="IPR020613">
    <property type="entry name" value="Thiolase_CS"/>
</dbReference>
<dbReference type="InterPro" id="IPR020617">
    <property type="entry name" value="Thiolase_C"/>
</dbReference>
<evidence type="ECO:0000313" key="9">
    <source>
        <dbReference type="Proteomes" id="UP000698963"/>
    </source>
</evidence>
<dbReference type="PANTHER" id="PTHR18919:SF107">
    <property type="entry name" value="ACETYL-COA ACETYLTRANSFERASE, CYTOSOLIC"/>
    <property type="match status" value="1"/>
</dbReference>
<dbReference type="AlphaFoldDB" id="A0A921AXB4"/>
<dbReference type="CDD" id="cd00751">
    <property type="entry name" value="thiolase"/>
    <property type="match status" value="1"/>
</dbReference>
<evidence type="ECO:0000256" key="3">
    <source>
        <dbReference type="ARBA" id="ARBA00023315"/>
    </source>
</evidence>
<comment type="similarity">
    <text evidence="1 5">Belongs to the thiolase-like superfamily. Thiolase family.</text>
</comment>